<gene>
    <name evidence="1" type="ORF">Zmor_026182</name>
</gene>
<evidence type="ECO:0000313" key="2">
    <source>
        <dbReference type="Proteomes" id="UP001168821"/>
    </source>
</evidence>
<proteinExistence type="predicted"/>
<dbReference type="EMBL" id="JALNTZ010000008">
    <property type="protein sequence ID" value="KAJ3643472.1"/>
    <property type="molecule type" value="Genomic_DNA"/>
</dbReference>
<reference evidence="1" key="1">
    <citation type="journal article" date="2023" name="G3 (Bethesda)">
        <title>Whole genome assemblies of Zophobas morio and Tenebrio molitor.</title>
        <authorList>
            <person name="Kaur S."/>
            <person name="Stinson S.A."/>
            <person name="diCenzo G.C."/>
        </authorList>
    </citation>
    <scope>NUCLEOTIDE SEQUENCE</scope>
    <source>
        <strain evidence="1">QUZm001</strain>
    </source>
</reference>
<accession>A0AA38HUX6</accession>
<sequence length="92" mass="10126">MVSASSIDTTTSARARLTSFWSGPLQEPSMRATLEGNQGLPNFLHTAMCLATFTPKHTVCVCSTLKTCLFYIPASGLPEINTCRVQRERDCR</sequence>
<evidence type="ECO:0000313" key="1">
    <source>
        <dbReference type="EMBL" id="KAJ3643472.1"/>
    </source>
</evidence>
<dbReference type="Proteomes" id="UP001168821">
    <property type="component" value="Unassembled WGS sequence"/>
</dbReference>
<dbReference type="AlphaFoldDB" id="A0AA38HUX6"/>
<keyword evidence="2" id="KW-1185">Reference proteome</keyword>
<name>A0AA38HUX6_9CUCU</name>
<organism evidence="1 2">
    <name type="scientific">Zophobas morio</name>
    <dbReference type="NCBI Taxonomy" id="2755281"/>
    <lineage>
        <taxon>Eukaryota</taxon>
        <taxon>Metazoa</taxon>
        <taxon>Ecdysozoa</taxon>
        <taxon>Arthropoda</taxon>
        <taxon>Hexapoda</taxon>
        <taxon>Insecta</taxon>
        <taxon>Pterygota</taxon>
        <taxon>Neoptera</taxon>
        <taxon>Endopterygota</taxon>
        <taxon>Coleoptera</taxon>
        <taxon>Polyphaga</taxon>
        <taxon>Cucujiformia</taxon>
        <taxon>Tenebrionidae</taxon>
        <taxon>Zophobas</taxon>
    </lineage>
</organism>
<protein>
    <submittedName>
        <fullName evidence="1">Uncharacterized protein</fullName>
    </submittedName>
</protein>
<comment type="caution">
    <text evidence="1">The sequence shown here is derived from an EMBL/GenBank/DDBJ whole genome shotgun (WGS) entry which is preliminary data.</text>
</comment>